<dbReference type="STRING" id="225324.SAMN02745126_05117"/>
<feature type="binding site" evidence="4">
    <location>
        <position position="66"/>
    </location>
    <ligand>
        <name>substrate</name>
    </ligand>
</feature>
<dbReference type="RefSeq" id="WP_085936865.1">
    <property type="nucleotide sequence ID" value="NZ_FUWJ01000010.1"/>
</dbReference>
<keyword evidence="6" id="KW-1185">Reference proteome</keyword>
<dbReference type="GO" id="GO:0005737">
    <property type="term" value="C:cytoplasm"/>
    <property type="evidence" value="ECO:0007669"/>
    <property type="project" value="TreeGrafter"/>
</dbReference>
<evidence type="ECO:0000313" key="5">
    <source>
        <dbReference type="EMBL" id="SKA31793.1"/>
    </source>
</evidence>
<keyword evidence="2" id="KW-0413">Isomerase</keyword>
<dbReference type="GO" id="GO:0016791">
    <property type="term" value="F:phosphatase activity"/>
    <property type="evidence" value="ECO:0007669"/>
    <property type="project" value="TreeGrafter"/>
</dbReference>
<evidence type="ECO:0000256" key="3">
    <source>
        <dbReference type="PIRSR" id="PIRSR613078-1"/>
    </source>
</evidence>
<dbReference type="InterPro" id="IPR001345">
    <property type="entry name" value="PG/BPGM_mutase_AS"/>
</dbReference>
<evidence type="ECO:0000313" key="6">
    <source>
        <dbReference type="Proteomes" id="UP000190092"/>
    </source>
</evidence>
<organism evidence="5 6">
    <name type="scientific">Enhydrobacter aerosaccus</name>
    <dbReference type="NCBI Taxonomy" id="225324"/>
    <lineage>
        <taxon>Bacteria</taxon>
        <taxon>Pseudomonadati</taxon>
        <taxon>Pseudomonadota</taxon>
        <taxon>Alphaproteobacteria</taxon>
        <taxon>Hyphomicrobiales</taxon>
        <taxon>Enhydrobacter</taxon>
    </lineage>
</organism>
<keyword evidence="1" id="KW-0324">Glycolysis</keyword>
<dbReference type="SUPFAM" id="SSF53254">
    <property type="entry name" value="Phosphoglycerate mutase-like"/>
    <property type="match status" value="1"/>
</dbReference>
<proteinExistence type="predicted"/>
<dbReference type="PROSITE" id="PS00175">
    <property type="entry name" value="PG_MUTASE"/>
    <property type="match status" value="1"/>
</dbReference>
<accession>A0A1T4SUE7</accession>
<dbReference type="PIRSF" id="PIRSF000709">
    <property type="entry name" value="6PFK_2-Ptase"/>
    <property type="match status" value="1"/>
</dbReference>
<dbReference type="InterPro" id="IPR029033">
    <property type="entry name" value="His_PPase_superfam"/>
</dbReference>
<reference evidence="6" key="1">
    <citation type="submission" date="2017-02" db="EMBL/GenBank/DDBJ databases">
        <authorList>
            <person name="Varghese N."/>
            <person name="Submissions S."/>
        </authorList>
    </citation>
    <scope>NUCLEOTIDE SEQUENCE [LARGE SCALE GENOMIC DNA]</scope>
    <source>
        <strain evidence="6">ATCC 27094</strain>
    </source>
</reference>
<evidence type="ECO:0000256" key="2">
    <source>
        <dbReference type="ARBA" id="ARBA00023235"/>
    </source>
</evidence>
<feature type="active site" description="Tele-phosphohistidine intermediate" evidence="3">
    <location>
        <position position="12"/>
    </location>
</feature>
<evidence type="ECO:0000256" key="4">
    <source>
        <dbReference type="PIRSR" id="PIRSR613078-2"/>
    </source>
</evidence>
<dbReference type="OrthoDB" id="9781415at2"/>
<dbReference type="PANTHER" id="PTHR48100">
    <property type="entry name" value="BROAD-SPECIFICITY PHOSPHATASE YOR283W-RELATED"/>
    <property type="match status" value="1"/>
</dbReference>
<feature type="binding site" evidence="4">
    <location>
        <begin position="93"/>
        <end position="96"/>
    </location>
    <ligand>
        <name>substrate</name>
    </ligand>
</feature>
<dbReference type="Pfam" id="PF00300">
    <property type="entry name" value="His_Phos_1"/>
    <property type="match status" value="1"/>
</dbReference>
<dbReference type="Proteomes" id="UP000190092">
    <property type="component" value="Unassembled WGS sequence"/>
</dbReference>
<dbReference type="AlphaFoldDB" id="A0A1T4SUE7"/>
<dbReference type="PANTHER" id="PTHR48100:SF1">
    <property type="entry name" value="HISTIDINE PHOSPHATASE FAMILY PROTEIN-RELATED"/>
    <property type="match status" value="1"/>
</dbReference>
<feature type="active site" description="Proton donor/acceptor" evidence="3">
    <location>
        <position position="93"/>
    </location>
</feature>
<protein>
    <submittedName>
        <fullName evidence="5">Probable phosphoglycerate mutase</fullName>
    </submittedName>
</protein>
<dbReference type="CDD" id="cd07067">
    <property type="entry name" value="HP_PGM_like"/>
    <property type="match status" value="1"/>
</dbReference>
<sequence length="214" mass="23491">MKLIAPLYLLRHGETAWNTERRMQGTRNSDLTERGRAQAQAMGRALRIELGRDPGATIFLRSPLGRAQETSLLVGRELGVDPDVWRDDPRLAELSYGAWEGLSWKEIEVDRPNALADWRADPHGFCPPGGESHADLRRRSEAVLADIIASGTRTVVVGHGVSGAVLRGVNLGLDARAMFVLEKPQDAFFRLTHGTEERILAAFATELTAGVNSD</sequence>
<feature type="binding site" evidence="4">
    <location>
        <begin position="11"/>
        <end position="18"/>
    </location>
    <ligand>
        <name>substrate</name>
    </ligand>
</feature>
<gene>
    <name evidence="5" type="ORF">SAMN02745126_05117</name>
</gene>
<dbReference type="InterPro" id="IPR013078">
    <property type="entry name" value="His_Pase_superF_clade-1"/>
</dbReference>
<dbReference type="InterPro" id="IPR050275">
    <property type="entry name" value="PGM_Phosphatase"/>
</dbReference>
<dbReference type="Gene3D" id="3.40.50.1240">
    <property type="entry name" value="Phosphoglycerate mutase-like"/>
    <property type="match status" value="1"/>
</dbReference>
<evidence type="ECO:0000256" key="1">
    <source>
        <dbReference type="ARBA" id="ARBA00023152"/>
    </source>
</evidence>
<name>A0A1T4SUE7_9HYPH</name>
<dbReference type="EMBL" id="FUWJ01000010">
    <property type="protein sequence ID" value="SKA31793.1"/>
    <property type="molecule type" value="Genomic_DNA"/>
</dbReference>
<dbReference type="SMART" id="SM00855">
    <property type="entry name" value="PGAM"/>
    <property type="match status" value="1"/>
</dbReference>